<protein>
    <submittedName>
        <fullName evidence="1">Uncharacterized protein</fullName>
    </submittedName>
</protein>
<name>A0ABW4DZU9_9RHOB</name>
<evidence type="ECO:0000313" key="1">
    <source>
        <dbReference type="EMBL" id="MFD1482652.1"/>
    </source>
</evidence>
<dbReference type="EMBL" id="JBHTOQ010000033">
    <property type="protein sequence ID" value="MFD1482652.1"/>
    <property type="molecule type" value="Genomic_DNA"/>
</dbReference>
<reference evidence="2" key="1">
    <citation type="journal article" date="2019" name="Int. J. Syst. Evol. Microbiol.">
        <title>The Global Catalogue of Microorganisms (GCM) 10K type strain sequencing project: providing services to taxonomists for standard genome sequencing and annotation.</title>
        <authorList>
            <consortium name="The Broad Institute Genomics Platform"/>
            <consortium name="The Broad Institute Genome Sequencing Center for Infectious Disease"/>
            <person name="Wu L."/>
            <person name="Ma J."/>
        </authorList>
    </citation>
    <scope>NUCLEOTIDE SEQUENCE [LARGE SCALE GENOMIC DNA]</scope>
    <source>
        <strain evidence="2">CCM 8875</strain>
    </source>
</reference>
<sequence>MTYLRVNQEQVNDRAKLLMHRLVARRISQQPELIEVVKRTVATGPRSLSSNQEWLEILGRKPEEVRKMITSRSSQMTRLRLSSPFVSVADLKDPTIRKRVWKIAKKGKIMKMQATAYGE</sequence>
<evidence type="ECO:0000313" key="2">
    <source>
        <dbReference type="Proteomes" id="UP001597302"/>
    </source>
</evidence>
<dbReference type="RefSeq" id="WP_131578845.1">
    <property type="nucleotide sequence ID" value="NZ_CBCSAJ010000143.1"/>
</dbReference>
<organism evidence="1 2">
    <name type="scientific">Paracoccus nototheniae</name>
    <dbReference type="NCBI Taxonomy" id="2489002"/>
    <lineage>
        <taxon>Bacteria</taxon>
        <taxon>Pseudomonadati</taxon>
        <taxon>Pseudomonadota</taxon>
        <taxon>Alphaproteobacteria</taxon>
        <taxon>Rhodobacterales</taxon>
        <taxon>Paracoccaceae</taxon>
        <taxon>Paracoccus</taxon>
    </lineage>
</organism>
<keyword evidence="2" id="KW-1185">Reference proteome</keyword>
<comment type="caution">
    <text evidence="1">The sequence shown here is derived from an EMBL/GenBank/DDBJ whole genome shotgun (WGS) entry which is preliminary data.</text>
</comment>
<accession>A0ABW4DZU9</accession>
<proteinExistence type="predicted"/>
<dbReference type="Proteomes" id="UP001597302">
    <property type="component" value="Unassembled WGS sequence"/>
</dbReference>
<gene>
    <name evidence="1" type="ORF">ACFQ5P_15255</name>
</gene>